<protein>
    <recommendedName>
        <fullName evidence="4">Fungal calcium binding protein domain-containing protein</fullName>
    </recommendedName>
</protein>
<name>A0A2T2NUY6_CORCC</name>
<dbReference type="EMBL" id="KZ678133">
    <property type="protein sequence ID" value="PSN69179.1"/>
    <property type="molecule type" value="Genomic_DNA"/>
</dbReference>
<dbReference type="AlphaFoldDB" id="A0A2T2NUY6"/>
<gene>
    <name evidence="2" type="ORF">BS50DRAFT_586524</name>
</gene>
<proteinExistence type="predicted"/>
<dbReference type="Proteomes" id="UP000240883">
    <property type="component" value="Unassembled WGS sequence"/>
</dbReference>
<organism evidence="2 3">
    <name type="scientific">Corynespora cassiicola Philippines</name>
    <dbReference type="NCBI Taxonomy" id="1448308"/>
    <lineage>
        <taxon>Eukaryota</taxon>
        <taxon>Fungi</taxon>
        <taxon>Dikarya</taxon>
        <taxon>Ascomycota</taxon>
        <taxon>Pezizomycotina</taxon>
        <taxon>Dothideomycetes</taxon>
        <taxon>Pleosporomycetidae</taxon>
        <taxon>Pleosporales</taxon>
        <taxon>Corynesporascaceae</taxon>
        <taxon>Corynespora</taxon>
    </lineage>
</organism>
<evidence type="ECO:0000256" key="1">
    <source>
        <dbReference type="SAM" id="SignalP"/>
    </source>
</evidence>
<keyword evidence="3" id="KW-1185">Reference proteome</keyword>
<feature type="signal peptide" evidence="1">
    <location>
        <begin position="1"/>
        <end position="25"/>
    </location>
</feature>
<feature type="chain" id="PRO_5015542061" description="Fungal calcium binding protein domain-containing protein" evidence="1">
    <location>
        <begin position="26"/>
        <end position="144"/>
    </location>
</feature>
<reference evidence="2 3" key="1">
    <citation type="journal article" date="2018" name="Front. Microbiol.">
        <title>Genome-Wide Analysis of Corynespora cassiicola Leaf Fall Disease Putative Effectors.</title>
        <authorList>
            <person name="Lopez D."/>
            <person name="Ribeiro S."/>
            <person name="Label P."/>
            <person name="Fumanal B."/>
            <person name="Venisse J.S."/>
            <person name="Kohler A."/>
            <person name="de Oliveira R.R."/>
            <person name="Labutti K."/>
            <person name="Lipzen A."/>
            <person name="Lail K."/>
            <person name="Bauer D."/>
            <person name="Ohm R.A."/>
            <person name="Barry K.W."/>
            <person name="Spatafora J."/>
            <person name="Grigoriev I.V."/>
            <person name="Martin F.M."/>
            <person name="Pujade-Renaud V."/>
        </authorList>
    </citation>
    <scope>NUCLEOTIDE SEQUENCE [LARGE SCALE GENOMIC DNA]</scope>
    <source>
        <strain evidence="2 3">Philippines</strain>
    </source>
</reference>
<keyword evidence="1" id="KW-0732">Signal</keyword>
<sequence length="144" mass="15149">MHFSTSIITLIASTVVASPAPKATAQRDLQAEAIAFAAQADCDLFQCANVVASAACIIASINAGPAGIPSLLACVASGSSGVSISIRVFGNLLNKDLDLPMRWLHQWSQLIFGGEWRVRMKRPLGCDQVGTYMAPRTGAKGECI</sequence>
<evidence type="ECO:0000313" key="3">
    <source>
        <dbReference type="Proteomes" id="UP000240883"/>
    </source>
</evidence>
<accession>A0A2T2NUY6</accession>
<evidence type="ECO:0008006" key="4">
    <source>
        <dbReference type="Google" id="ProtNLM"/>
    </source>
</evidence>
<evidence type="ECO:0000313" key="2">
    <source>
        <dbReference type="EMBL" id="PSN69179.1"/>
    </source>
</evidence>